<gene>
    <name evidence="1" type="ORF">WMY93_023034</name>
</gene>
<accession>A0AAW0N498</accession>
<name>A0AAW0N498_9GOBI</name>
<evidence type="ECO:0000313" key="2">
    <source>
        <dbReference type="Proteomes" id="UP001460270"/>
    </source>
</evidence>
<evidence type="ECO:0000313" key="1">
    <source>
        <dbReference type="EMBL" id="KAK7891071.1"/>
    </source>
</evidence>
<reference evidence="2" key="1">
    <citation type="submission" date="2024-04" db="EMBL/GenBank/DDBJ databases">
        <title>Salinicola lusitanus LLJ914,a marine bacterium isolated from the Okinawa Trough.</title>
        <authorList>
            <person name="Li J."/>
        </authorList>
    </citation>
    <scope>NUCLEOTIDE SEQUENCE [LARGE SCALE GENOMIC DNA]</scope>
</reference>
<organism evidence="1 2">
    <name type="scientific">Mugilogobius chulae</name>
    <name type="common">yellowstripe goby</name>
    <dbReference type="NCBI Taxonomy" id="88201"/>
    <lineage>
        <taxon>Eukaryota</taxon>
        <taxon>Metazoa</taxon>
        <taxon>Chordata</taxon>
        <taxon>Craniata</taxon>
        <taxon>Vertebrata</taxon>
        <taxon>Euteleostomi</taxon>
        <taxon>Actinopterygii</taxon>
        <taxon>Neopterygii</taxon>
        <taxon>Teleostei</taxon>
        <taxon>Neoteleostei</taxon>
        <taxon>Acanthomorphata</taxon>
        <taxon>Gobiaria</taxon>
        <taxon>Gobiiformes</taxon>
        <taxon>Gobioidei</taxon>
        <taxon>Gobiidae</taxon>
        <taxon>Gobionellinae</taxon>
        <taxon>Mugilogobius</taxon>
    </lineage>
</organism>
<keyword evidence="2" id="KW-1185">Reference proteome</keyword>
<dbReference type="EMBL" id="JBBPFD010000017">
    <property type="protein sequence ID" value="KAK7891071.1"/>
    <property type="molecule type" value="Genomic_DNA"/>
</dbReference>
<dbReference type="AlphaFoldDB" id="A0AAW0N498"/>
<protein>
    <submittedName>
        <fullName evidence="1">Uncharacterized protein</fullName>
    </submittedName>
</protein>
<sequence length="172" mass="19309">MPSIATSNTFPIALMILPRPWIPTSPFLHLCPIGLLHTKPSRSTNVEPHSPAIPFQPQHTPVLYHIRRINHPYLPQNIHATTAAPTKPISKFILPDLSGANYPPTFRDIVDQLAQLHFIDFLSPMRKRLSPVCRLTIHARTRVDLSTPITMTRTPIVSHALLKSSYNKGNVP</sequence>
<dbReference type="Proteomes" id="UP001460270">
    <property type="component" value="Unassembled WGS sequence"/>
</dbReference>
<comment type="caution">
    <text evidence="1">The sequence shown here is derived from an EMBL/GenBank/DDBJ whole genome shotgun (WGS) entry which is preliminary data.</text>
</comment>
<proteinExistence type="predicted"/>